<reference evidence="2" key="1">
    <citation type="submission" date="2021-02" db="EMBL/GenBank/DDBJ databases">
        <authorList>
            <person name="Dougan E. K."/>
            <person name="Rhodes N."/>
            <person name="Thang M."/>
            <person name="Chan C."/>
        </authorList>
    </citation>
    <scope>NUCLEOTIDE SEQUENCE</scope>
</reference>
<keyword evidence="3" id="KW-1185">Reference proteome</keyword>
<accession>A0A813E6Q7</accession>
<comment type="caution">
    <text evidence="2">The sequence shown here is derived from an EMBL/GenBank/DDBJ whole genome shotgun (WGS) entry which is preliminary data.</text>
</comment>
<sequence length="105" mass="12020">MENYSAELTPYNTKSRQSSRMVARKTSDVGQLWMHWCTRWGIPTKQNLEKGAPPRNSPAFRKITENTLTHPVHTFLPGENWHEANEYRPGKAALPVDIQSVASRD</sequence>
<evidence type="ECO:0000256" key="1">
    <source>
        <dbReference type="SAM" id="MobiDB-lite"/>
    </source>
</evidence>
<evidence type="ECO:0000313" key="2">
    <source>
        <dbReference type="EMBL" id="CAE8595939.1"/>
    </source>
</evidence>
<dbReference type="AlphaFoldDB" id="A0A813E6Q7"/>
<organism evidence="2 3">
    <name type="scientific">Polarella glacialis</name>
    <name type="common">Dinoflagellate</name>
    <dbReference type="NCBI Taxonomy" id="89957"/>
    <lineage>
        <taxon>Eukaryota</taxon>
        <taxon>Sar</taxon>
        <taxon>Alveolata</taxon>
        <taxon>Dinophyceae</taxon>
        <taxon>Suessiales</taxon>
        <taxon>Suessiaceae</taxon>
        <taxon>Polarella</taxon>
    </lineage>
</organism>
<name>A0A813E6Q7_POLGL</name>
<dbReference type="EMBL" id="CAJNNV010008238">
    <property type="protein sequence ID" value="CAE8595939.1"/>
    <property type="molecule type" value="Genomic_DNA"/>
</dbReference>
<gene>
    <name evidence="2" type="ORF">PGLA1383_LOCUS14418</name>
</gene>
<dbReference type="Proteomes" id="UP000654075">
    <property type="component" value="Unassembled WGS sequence"/>
</dbReference>
<protein>
    <submittedName>
        <fullName evidence="2">Uncharacterized protein</fullName>
    </submittedName>
</protein>
<evidence type="ECO:0000313" key="3">
    <source>
        <dbReference type="Proteomes" id="UP000654075"/>
    </source>
</evidence>
<feature type="region of interest" description="Disordered" evidence="1">
    <location>
        <begin position="1"/>
        <end position="23"/>
    </location>
</feature>
<proteinExistence type="predicted"/>
<feature type="compositionally biased region" description="Polar residues" evidence="1">
    <location>
        <begin position="10"/>
        <end position="20"/>
    </location>
</feature>